<feature type="region of interest" description="Disordered" evidence="1">
    <location>
        <begin position="198"/>
        <end position="225"/>
    </location>
</feature>
<keyword evidence="3" id="KW-1185">Reference proteome</keyword>
<gene>
    <name evidence="2" type="ORF">CYMTET_10460</name>
</gene>
<organism evidence="2 3">
    <name type="scientific">Cymbomonas tetramitiformis</name>
    <dbReference type="NCBI Taxonomy" id="36881"/>
    <lineage>
        <taxon>Eukaryota</taxon>
        <taxon>Viridiplantae</taxon>
        <taxon>Chlorophyta</taxon>
        <taxon>Pyramimonadophyceae</taxon>
        <taxon>Pyramimonadales</taxon>
        <taxon>Pyramimonadaceae</taxon>
        <taxon>Cymbomonas</taxon>
    </lineage>
</organism>
<dbReference type="EMBL" id="LGRX02003711">
    <property type="protein sequence ID" value="KAK3281769.1"/>
    <property type="molecule type" value="Genomic_DNA"/>
</dbReference>
<feature type="compositionally biased region" description="Basic and acidic residues" evidence="1">
    <location>
        <begin position="396"/>
        <end position="412"/>
    </location>
</feature>
<name>A0AAE0GP75_9CHLO</name>
<proteinExistence type="predicted"/>
<feature type="region of interest" description="Disordered" evidence="1">
    <location>
        <begin position="336"/>
        <end position="412"/>
    </location>
</feature>
<dbReference type="AlphaFoldDB" id="A0AAE0GP75"/>
<comment type="caution">
    <text evidence="2">The sequence shown here is derived from an EMBL/GenBank/DDBJ whole genome shotgun (WGS) entry which is preliminary data.</text>
</comment>
<sequence length="453" mass="47450">MLRHGADPQARSAELLEPAAAEPFSVRQAVTQLSASLRAPTGEPSAPGRSIRLAVQHPAQPQGLQLQVWVQQGIQRQHGIGRQGAERLTPMQCNVQMAPPGPGGEDSCKTLQAAAHHLLVQQLQSVAADQHSVERSEPQARSLAGPRARGTEPLAQPREHGVRPPAKPLGQLQVYDTGPWWRPLPRPQKHVAEALAQRLAQPQEPSSETRAQPLPQGSASPADAQRGDEALELTATGHVCALPAAVQRGNEPAVSGATAQCCMLPTAAMGGSELRVTATTAQRSASPAAGAQRGDEPLELAAMVHGNALPVEAQCGNELASTAHCSAPLAAAMQGSEPPVATTAQESASLAESQRGARSHVDGKRTAGSGSVQREANGARSHGAGTCTAGIKSVRRRADGARRHGAGADRDAMGRACNSSWACRRSIGAHGVTAMYWIASRKWTKMTKTCPRY</sequence>
<accession>A0AAE0GP75</accession>
<dbReference type="Proteomes" id="UP001190700">
    <property type="component" value="Unassembled WGS sequence"/>
</dbReference>
<reference evidence="2 3" key="1">
    <citation type="journal article" date="2015" name="Genome Biol. Evol.">
        <title>Comparative Genomics of a Bacterivorous Green Alga Reveals Evolutionary Causalities and Consequences of Phago-Mixotrophic Mode of Nutrition.</title>
        <authorList>
            <person name="Burns J.A."/>
            <person name="Paasch A."/>
            <person name="Narechania A."/>
            <person name="Kim E."/>
        </authorList>
    </citation>
    <scope>NUCLEOTIDE SEQUENCE [LARGE SCALE GENOMIC DNA]</scope>
    <source>
        <strain evidence="2 3">PLY_AMNH</strain>
    </source>
</reference>
<feature type="compositionally biased region" description="Polar residues" evidence="1">
    <location>
        <begin position="342"/>
        <end position="352"/>
    </location>
</feature>
<evidence type="ECO:0000256" key="1">
    <source>
        <dbReference type="SAM" id="MobiDB-lite"/>
    </source>
</evidence>
<feature type="region of interest" description="Disordered" evidence="1">
    <location>
        <begin position="126"/>
        <end position="173"/>
    </location>
</feature>
<evidence type="ECO:0000313" key="2">
    <source>
        <dbReference type="EMBL" id="KAK3281769.1"/>
    </source>
</evidence>
<feature type="compositionally biased region" description="Polar residues" evidence="1">
    <location>
        <begin position="203"/>
        <end position="219"/>
    </location>
</feature>
<feature type="region of interest" description="Disordered" evidence="1">
    <location>
        <begin position="1"/>
        <end position="21"/>
    </location>
</feature>
<protein>
    <submittedName>
        <fullName evidence="2">Uncharacterized protein</fullName>
    </submittedName>
</protein>
<evidence type="ECO:0000313" key="3">
    <source>
        <dbReference type="Proteomes" id="UP001190700"/>
    </source>
</evidence>